<keyword evidence="6" id="KW-1185">Reference proteome</keyword>
<organism evidence="5 6">
    <name type="scientific">Hymenochirus boettgeri</name>
    <name type="common">Congo dwarf clawed frog</name>
    <dbReference type="NCBI Taxonomy" id="247094"/>
    <lineage>
        <taxon>Eukaryota</taxon>
        <taxon>Metazoa</taxon>
        <taxon>Chordata</taxon>
        <taxon>Craniata</taxon>
        <taxon>Vertebrata</taxon>
        <taxon>Euteleostomi</taxon>
        <taxon>Amphibia</taxon>
        <taxon>Batrachia</taxon>
        <taxon>Anura</taxon>
        <taxon>Pipoidea</taxon>
        <taxon>Pipidae</taxon>
        <taxon>Pipinae</taxon>
        <taxon>Hymenochirus</taxon>
    </lineage>
</organism>
<dbReference type="SUPFAM" id="SSF48726">
    <property type="entry name" value="Immunoglobulin"/>
    <property type="match status" value="1"/>
</dbReference>
<dbReference type="PANTHER" id="PTHR23268:SF124">
    <property type="entry name" value="IG-LIKE DOMAIN-CONTAINING PROTEIN"/>
    <property type="match status" value="1"/>
</dbReference>
<dbReference type="InterPro" id="IPR007110">
    <property type="entry name" value="Ig-like_dom"/>
</dbReference>
<reference evidence="5" key="1">
    <citation type="thesis" date="2020" institute="ProQuest LLC" country="789 East Eisenhower Parkway, Ann Arbor, MI, USA">
        <title>Comparative Genomics and Chromosome Evolution.</title>
        <authorList>
            <person name="Mudd A.B."/>
        </authorList>
    </citation>
    <scope>NUCLEOTIDE SEQUENCE</scope>
    <source>
        <strain evidence="5">Female2</strain>
        <tissue evidence="5">Blood</tissue>
    </source>
</reference>
<dbReference type="Pfam" id="PF07686">
    <property type="entry name" value="V-set"/>
    <property type="match status" value="1"/>
</dbReference>
<dbReference type="SMART" id="SM00406">
    <property type="entry name" value="IGv"/>
    <property type="match status" value="1"/>
</dbReference>
<dbReference type="InterPro" id="IPR013106">
    <property type="entry name" value="Ig_V-set"/>
</dbReference>
<sequence length="128" mass="14231">MFSFPRTGLCQVVKVTQKEKFLLVQVGKPAEFTCYQDQSSYLAMYWYQHKPGEGVKLMVYSSGANEETMETEYRGQWRLRRPDVQNSVLHLTAAEKGDSAEYFCASSLTDTDPSGAGATKPSNGGTGR</sequence>
<evidence type="ECO:0000256" key="3">
    <source>
        <dbReference type="SAM" id="MobiDB-lite"/>
    </source>
</evidence>
<comment type="caution">
    <text evidence="5">The sequence shown here is derived from an EMBL/GenBank/DDBJ whole genome shotgun (WGS) entry which is preliminary data.</text>
</comment>
<dbReference type="GO" id="GO:0007166">
    <property type="term" value="P:cell surface receptor signaling pathway"/>
    <property type="evidence" value="ECO:0007669"/>
    <property type="project" value="TreeGrafter"/>
</dbReference>
<proteinExistence type="predicted"/>
<evidence type="ECO:0000313" key="5">
    <source>
        <dbReference type="EMBL" id="KAG8430652.1"/>
    </source>
</evidence>
<dbReference type="InterPro" id="IPR036179">
    <property type="entry name" value="Ig-like_dom_sf"/>
</dbReference>
<evidence type="ECO:0000259" key="4">
    <source>
        <dbReference type="PROSITE" id="PS50835"/>
    </source>
</evidence>
<keyword evidence="1" id="KW-0732">Signal</keyword>
<dbReference type="GO" id="GO:0002376">
    <property type="term" value="P:immune system process"/>
    <property type="evidence" value="ECO:0007669"/>
    <property type="project" value="UniProtKB-KW"/>
</dbReference>
<name>A0A8T2IF47_9PIPI</name>
<accession>A0A8T2IF47</accession>
<dbReference type="InterPro" id="IPR050413">
    <property type="entry name" value="TCR_beta_variable"/>
</dbReference>
<dbReference type="GO" id="GO:0005886">
    <property type="term" value="C:plasma membrane"/>
    <property type="evidence" value="ECO:0007669"/>
    <property type="project" value="TreeGrafter"/>
</dbReference>
<dbReference type="Proteomes" id="UP000812440">
    <property type="component" value="Unassembled WGS sequence"/>
</dbReference>
<protein>
    <recommendedName>
        <fullName evidence="4">Ig-like domain-containing protein</fullName>
    </recommendedName>
</protein>
<evidence type="ECO:0000313" key="6">
    <source>
        <dbReference type="Proteomes" id="UP000812440"/>
    </source>
</evidence>
<dbReference type="Gene3D" id="2.60.40.10">
    <property type="entry name" value="Immunoglobulins"/>
    <property type="match status" value="1"/>
</dbReference>
<dbReference type="PROSITE" id="PS50835">
    <property type="entry name" value="IG_LIKE"/>
    <property type="match status" value="1"/>
</dbReference>
<feature type="region of interest" description="Disordered" evidence="3">
    <location>
        <begin position="107"/>
        <end position="128"/>
    </location>
</feature>
<dbReference type="OrthoDB" id="8947657at2759"/>
<dbReference type="EMBL" id="JAACNH010000736">
    <property type="protein sequence ID" value="KAG8430652.1"/>
    <property type="molecule type" value="Genomic_DNA"/>
</dbReference>
<gene>
    <name evidence="5" type="ORF">GDO86_020207</name>
</gene>
<evidence type="ECO:0000256" key="1">
    <source>
        <dbReference type="ARBA" id="ARBA00022729"/>
    </source>
</evidence>
<evidence type="ECO:0000256" key="2">
    <source>
        <dbReference type="ARBA" id="ARBA00022859"/>
    </source>
</evidence>
<feature type="domain" description="Ig-like" evidence="4">
    <location>
        <begin position="5"/>
        <end position="104"/>
    </location>
</feature>
<dbReference type="PANTHER" id="PTHR23268">
    <property type="entry name" value="T-CELL RECEPTOR BETA CHAIN"/>
    <property type="match status" value="1"/>
</dbReference>
<dbReference type="InterPro" id="IPR013783">
    <property type="entry name" value="Ig-like_fold"/>
</dbReference>
<keyword evidence="2" id="KW-0391">Immunity</keyword>
<dbReference type="AlphaFoldDB" id="A0A8T2IF47"/>